<dbReference type="InterPro" id="IPR000938">
    <property type="entry name" value="CAP-Gly_domain"/>
</dbReference>
<dbReference type="SUPFAM" id="SSF74924">
    <property type="entry name" value="Cap-Gly domain"/>
    <property type="match status" value="1"/>
</dbReference>
<dbReference type="Pfam" id="PF01302">
    <property type="entry name" value="CAP_GLY"/>
    <property type="match status" value="1"/>
</dbReference>
<dbReference type="OMA" id="FTCEPLR"/>
<dbReference type="PROSITE" id="PS50245">
    <property type="entry name" value="CAP_GLY_2"/>
    <property type="match status" value="1"/>
</dbReference>
<proteinExistence type="predicted"/>
<dbReference type="Proteomes" id="UP000015101">
    <property type="component" value="Unassembled WGS sequence"/>
</dbReference>
<dbReference type="EMBL" id="KB097495">
    <property type="protein sequence ID" value="ESN96559.1"/>
    <property type="molecule type" value="Genomic_DNA"/>
</dbReference>
<dbReference type="STRING" id="6412.T1EL86"/>
<evidence type="ECO:0000313" key="6">
    <source>
        <dbReference type="Proteomes" id="UP000015101"/>
    </source>
</evidence>
<comment type="subcellular location">
    <subcellularLocation>
        <location evidence="1">Cytoplasm</location>
    </subcellularLocation>
</comment>
<accession>T1EL86</accession>
<dbReference type="PANTHER" id="PTHR18916">
    <property type="entry name" value="DYNACTIN 1-RELATED MICROTUBULE-BINDING"/>
    <property type="match status" value="1"/>
</dbReference>
<dbReference type="SMART" id="SM01052">
    <property type="entry name" value="CAP_GLY"/>
    <property type="match status" value="1"/>
</dbReference>
<dbReference type="RefSeq" id="XP_009025706.1">
    <property type="nucleotide sequence ID" value="XM_009027458.1"/>
</dbReference>
<dbReference type="KEGG" id="hro:HELRODRAFT_153538"/>
<dbReference type="EnsemblMetazoa" id="HelroT153538">
    <property type="protein sequence ID" value="HelroP153538"/>
    <property type="gene ID" value="HelroG153538"/>
</dbReference>
<dbReference type="Gene3D" id="2.30.30.190">
    <property type="entry name" value="CAP Gly-rich-like domain"/>
    <property type="match status" value="1"/>
</dbReference>
<evidence type="ECO:0000313" key="5">
    <source>
        <dbReference type="EnsemblMetazoa" id="HelroP153538"/>
    </source>
</evidence>
<dbReference type="EMBL" id="AMQM01001409">
    <property type="status" value="NOT_ANNOTATED_CDS"/>
    <property type="molecule type" value="Genomic_DNA"/>
</dbReference>
<gene>
    <name evidence="5" type="primary">20197336</name>
    <name evidence="4" type="ORF">HELRODRAFT_153538</name>
</gene>
<dbReference type="PROSITE" id="PS00845">
    <property type="entry name" value="CAP_GLY_1"/>
    <property type="match status" value="1"/>
</dbReference>
<organism evidence="5 6">
    <name type="scientific">Helobdella robusta</name>
    <name type="common">Californian leech</name>
    <dbReference type="NCBI Taxonomy" id="6412"/>
    <lineage>
        <taxon>Eukaryota</taxon>
        <taxon>Metazoa</taxon>
        <taxon>Spiralia</taxon>
        <taxon>Lophotrochozoa</taxon>
        <taxon>Annelida</taxon>
        <taxon>Clitellata</taxon>
        <taxon>Hirudinea</taxon>
        <taxon>Rhynchobdellida</taxon>
        <taxon>Glossiphoniidae</taxon>
        <taxon>Helobdella</taxon>
    </lineage>
</organism>
<reference evidence="5" key="3">
    <citation type="submission" date="2015-06" db="UniProtKB">
        <authorList>
            <consortium name="EnsemblMetazoa"/>
        </authorList>
    </citation>
    <scope>IDENTIFICATION</scope>
</reference>
<protein>
    <recommendedName>
        <fullName evidence="3">CAP-Gly domain-containing protein</fullName>
    </recommendedName>
</protein>
<evidence type="ECO:0000256" key="1">
    <source>
        <dbReference type="ARBA" id="ARBA00004496"/>
    </source>
</evidence>
<keyword evidence="2" id="KW-0963">Cytoplasm</keyword>
<reference evidence="6" key="1">
    <citation type="submission" date="2012-12" db="EMBL/GenBank/DDBJ databases">
        <authorList>
            <person name="Hellsten U."/>
            <person name="Grimwood J."/>
            <person name="Chapman J.A."/>
            <person name="Shapiro H."/>
            <person name="Aerts A."/>
            <person name="Otillar R.P."/>
            <person name="Terry A.Y."/>
            <person name="Boore J.L."/>
            <person name="Simakov O."/>
            <person name="Marletaz F."/>
            <person name="Cho S.-J."/>
            <person name="Edsinger-Gonzales E."/>
            <person name="Havlak P."/>
            <person name="Kuo D.-H."/>
            <person name="Larsson T."/>
            <person name="Lv J."/>
            <person name="Arendt D."/>
            <person name="Savage R."/>
            <person name="Osoegawa K."/>
            <person name="de Jong P."/>
            <person name="Lindberg D.R."/>
            <person name="Seaver E.C."/>
            <person name="Weisblat D.A."/>
            <person name="Putnam N.H."/>
            <person name="Grigoriev I.V."/>
            <person name="Rokhsar D.S."/>
        </authorList>
    </citation>
    <scope>NUCLEOTIDE SEQUENCE</scope>
</reference>
<dbReference type="InParanoid" id="T1EL86"/>
<dbReference type="PANTHER" id="PTHR18916:SF85">
    <property type="entry name" value="TUBULIN-FOLDING COFACTOR B"/>
    <property type="match status" value="1"/>
</dbReference>
<evidence type="ECO:0000259" key="3">
    <source>
        <dbReference type="PROSITE" id="PS50245"/>
    </source>
</evidence>
<evidence type="ECO:0000313" key="4">
    <source>
        <dbReference type="EMBL" id="ESN96559.1"/>
    </source>
</evidence>
<dbReference type="InterPro" id="IPR036859">
    <property type="entry name" value="CAP-Gly_dom_sf"/>
</dbReference>
<dbReference type="AlphaFoldDB" id="T1EL86"/>
<sequence>SQSSSSFKVGDRVWVNGAKSGIVAFIGDTKFAPGEWVGVHLDLPDGKNDGSVGGVRYFTCEPLRGVFSKAAKLTTQPTG</sequence>
<dbReference type="OrthoDB" id="2130750at2759"/>
<reference evidence="4 6" key="2">
    <citation type="journal article" date="2013" name="Nature">
        <title>Insights into bilaterian evolution from three spiralian genomes.</title>
        <authorList>
            <person name="Simakov O."/>
            <person name="Marletaz F."/>
            <person name="Cho S.J."/>
            <person name="Edsinger-Gonzales E."/>
            <person name="Havlak P."/>
            <person name="Hellsten U."/>
            <person name="Kuo D.H."/>
            <person name="Larsson T."/>
            <person name="Lv J."/>
            <person name="Arendt D."/>
            <person name="Savage R."/>
            <person name="Osoegawa K."/>
            <person name="de Jong P."/>
            <person name="Grimwood J."/>
            <person name="Chapman J.A."/>
            <person name="Shapiro H."/>
            <person name="Aerts A."/>
            <person name="Otillar R.P."/>
            <person name="Terry A.Y."/>
            <person name="Boore J.L."/>
            <person name="Grigoriev I.V."/>
            <person name="Lindberg D.R."/>
            <person name="Seaver E.C."/>
            <person name="Weisblat D.A."/>
            <person name="Putnam N.H."/>
            <person name="Rokhsar D.S."/>
        </authorList>
    </citation>
    <scope>NUCLEOTIDE SEQUENCE</scope>
</reference>
<keyword evidence="6" id="KW-1185">Reference proteome</keyword>
<evidence type="ECO:0000256" key="2">
    <source>
        <dbReference type="ARBA" id="ARBA00022490"/>
    </source>
</evidence>
<feature type="domain" description="CAP-Gly" evidence="3">
    <location>
        <begin position="27"/>
        <end position="69"/>
    </location>
</feature>
<name>T1EL86_HELRO</name>
<dbReference type="eggNOG" id="KOG4568">
    <property type="taxonomic scope" value="Eukaryota"/>
</dbReference>
<dbReference type="GO" id="GO:0005737">
    <property type="term" value="C:cytoplasm"/>
    <property type="evidence" value="ECO:0007669"/>
    <property type="project" value="UniProtKB-SubCell"/>
</dbReference>
<dbReference type="GeneID" id="20197336"/>
<dbReference type="HOGENOM" id="CLU_178982_2_0_1"/>
<dbReference type="CTD" id="20197336"/>